<evidence type="ECO:0000256" key="1">
    <source>
        <dbReference type="SAM" id="MobiDB-lite"/>
    </source>
</evidence>
<name>A0A0C9VVP8_SPHS4</name>
<reference evidence="2 3" key="1">
    <citation type="submission" date="2014-06" db="EMBL/GenBank/DDBJ databases">
        <title>Evolutionary Origins and Diversification of the Mycorrhizal Mutualists.</title>
        <authorList>
            <consortium name="DOE Joint Genome Institute"/>
            <consortium name="Mycorrhizal Genomics Consortium"/>
            <person name="Kohler A."/>
            <person name="Kuo A."/>
            <person name="Nagy L.G."/>
            <person name="Floudas D."/>
            <person name="Copeland A."/>
            <person name="Barry K.W."/>
            <person name="Cichocki N."/>
            <person name="Veneault-Fourrey C."/>
            <person name="LaButti K."/>
            <person name="Lindquist E.A."/>
            <person name="Lipzen A."/>
            <person name="Lundell T."/>
            <person name="Morin E."/>
            <person name="Murat C."/>
            <person name="Riley R."/>
            <person name="Ohm R."/>
            <person name="Sun H."/>
            <person name="Tunlid A."/>
            <person name="Henrissat B."/>
            <person name="Grigoriev I.V."/>
            <person name="Hibbett D.S."/>
            <person name="Martin F."/>
        </authorList>
    </citation>
    <scope>NUCLEOTIDE SEQUENCE [LARGE SCALE GENOMIC DNA]</scope>
    <source>
        <strain evidence="2 3">SS14</strain>
    </source>
</reference>
<dbReference type="AlphaFoldDB" id="A0A0C9VVP8"/>
<gene>
    <name evidence="2" type="ORF">M422DRAFT_248329</name>
</gene>
<accession>A0A0C9VVP8</accession>
<dbReference type="EMBL" id="KN837100">
    <property type="protein sequence ID" value="KIJ47767.1"/>
    <property type="molecule type" value="Genomic_DNA"/>
</dbReference>
<evidence type="ECO:0000313" key="2">
    <source>
        <dbReference type="EMBL" id="KIJ47767.1"/>
    </source>
</evidence>
<keyword evidence="3" id="KW-1185">Reference proteome</keyword>
<proteinExistence type="predicted"/>
<feature type="compositionally biased region" description="Polar residues" evidence="1">
    <location>
        <begin position="231"/>
        <end position="245"/>
    </location>
</feature>
<sequence>MSSSRKQSEPTVVTMQGVYVSLTLGYKDAPKAELAKIEVDEKDGQAHATVYVDQSSRNYGVHIDISGDLSFLQDQRHCEIHTISPVNRHTMCILQPIKLKLKRERPRSRMCSGRFAFYNTDKGYRFRMTRTVSPLMGSVLVQINQNNDPSKELRFTFDFYRRIKGNVDGPKAKSYLNLAREIVSNKITGNLNTTDIVSGRPTKVRRVVKVAPLPVQSTPINLGSQLARPPDNTTYGSKSRNTTPDSEIVEVRHFKHWVAS</sequence>
<protein>
    <submittedName>
        <fullName evidence="2">Uncharacterized protein</fullName>
    </submittedName>
</protein>
<dbReference type="Proteomes" id="UP000054279">
    <property type="component" value="Unassembled WGS sequence"/>
</dbReference>
<evidence type="ECO:0000313" key="3">
    <source>
        <dbReference type="Proteomes" id="UP000054279"/>
    </source>
</evidence>
<organism evidence="2 3">
    <name type="scientific">Sphaerobolus stellatus (strain SS14)</name>
    <dbReference type="NCBI Taxonomy" id="990650"/>
    <lineage>
        <taxon>Eukaryota</taxon>
        <taxon>Fungi</taxon>
        <taxon>Dikarya</taxon>
        <taxon>Basidiomycota</taxon>
        <taxon>Agaricomycotina</taxon>
        <taxon>Agaricomycetes</taxon>
        <taxon>Phallomycetidae</taxon>
        <taxon>Geastrales</taxon>
        <taxon>Sphaerobolaceae</taxon>
        <taxon>Sphaerobolus</taxon>
    </lineage>
</organism>
<feature type="region of interest" description="Disordered" evidence="1">
    <location>
        <begin position="220"/>
        <end position="245"/>
    </location>
</feature>
<dbReference type="HOGENOM" id="CLU_1070268_0_0_1"/>